<organism evidence="2">
    <name type="scientific">Trypanosoma congolense (strain IL3000)</name>
    <dbReference type="NCBI Taxonomy" id="1068625"/>
    <lineage>
        <taxon>Eukaryota</taxon>
        <taxon>Discoba</taxon>
        <taxon>Euglenozoa</taxon>
        <taxon>Kinetoplastea</taxon>
        <taxon>Metakinetoplastina</taxon>
        <taxon>Trypanosomatida</taxon>
        <taxon>Trypanosomatidae</taxon>
        <taxon>Trypanosoma</taxon>
        <taxon>Nannomonas</taxon>
    </lineage>
</organism>
<name>G0UTS0_TRYCI</name>
<dbReference type="EMBL" id="HE575322">
    <property type="protein sequence ID" value="CCC92784.1"/>
    <property type="molecule type" value="Genomic_DNA"/>
</dbReference>
<dbReference type="Gene3D" id="2.60.120.330">
    <property type="entry name" value="B-lactam Antibiotic, Isopenicillin N Synthase, Chain"/>
    <property type="match status" value="1"/>
</dbReference>
<dbReference type="VEuPathDB" id="TriTrypDB:TcIL3000_9_1810"/>
<evidence type="ECO:0000259" key="1">
    <source>
        <dbReference type="Pfam" id="PF03171"/>
    </source>
</evidence>
<proteinExistence type="predicted"/>
<reference evidence="2" key="1">
    <citation type="journal article" date="2012" name="Proc. Natl. Acad. Sci. U.S.A.">
        <title>Antigenic diversity is generated by distinct evolutionary mechanisms in African trypanosome species.</title>
        <authorList>
            <person name="Jackson A.P."/>
            <person name="Berry A."/>
            <person name="Aslett M."/>
            <person name="Allison H.C."/>
            <person name="Burton P."/>
            <person name="Vavrova-Anderson J."/>
            <person name="Brown R."/>
            <person name="Browne H."/>
            <person name="Corton N."/>
            <person name="Hauser H."/>
            <person name="Gamble J."/>
            <person name="Gilderthorp R."/>
            <person name="Marcello L."/>
            <person name="McQuillan J."/>
            <person name="Otto T.D."/>
            <person name="Quail M.A."/>
            <person name="Sanders M.J."/>
            <person name="van Tonder A."/>
            <person name="Ginger M.L."/>
            <person name="Field M.C."/>
            <person name="Barry J.D."/>
            <person name="Hertz-Fowler C."/>
            <person name="Berriman M."/>
        </authorList>
    </citation>
    <scope>NUCLEOTIDE SEQUENCE</scope>
    <source>
        <strain evidence="2">IL3000</strain>
    </source>
</reference>
<dbReference type="InterPro" id="IPR044861">
    <property type="entry name" value="IPNS-like_FE2OG_OXY"/>
</dbReference>
<dbReference type="Pfam" id="PF03171">
    <property type="entry name" value="2OG-FeII_Oxy"/>
    <property type="match status" value="1"/>
</dbReference>
<dbReference type="AlphaFoldDB" id="G0UTS0"/>
<dbReference type="InterPro" id="IPR050231">
    <property type="entry name" value="Iron_ascorbate_oxido_reductase"/>
</dbReference>
<accession>G0UTS0</accession>
<gene>
    <name evidence="2" type="ORF">TCIL3000_9_1810</name>
</gene>
<dbReference type="InterPro" id="IPR027443">
    <property type="entry name" value="IPNS-like_sf"/>
</dbReference>
<feature type="domain" description="Isopenicillin N synthase-like Fe(2+) 2OG dioxygenase" evidence="1">
    <location>
        <begin position="123"/>
        <end position="225"/>
    </location>
</feature>
<sequence length="237" mass="26435">MLASISFCKLFTEGEVAAAYAALREPQFFDNPPSFLRVSRRRDGHASGTCKVELSASLQQIWTVSQHQMPPPVTHVCRGLEVAVMDFAHSMLRQAFVHRCARDELLNDIGRRSVMRMWRYDAGVGCRPHCDPGVCTALLQATAQGLELSASPKAKHGWRSTEILSGADWVVPQPCMAADDTLVMAGVTAELVSGGRIPAVLHRVRSDWAEHEELKRYSIVVELRPSGARRWFELKWP</sequence>
<dbReference type="SUPFAM" id="SSF51197">
    <property type="entry name" value="Clavaminate synthase-like"/>
    <property type="match status" value="1"/>
</dbReference>
<evidence type="ECO:0000313" key="2">
    <source>
        <dbReference type="EMBL" id="CCC92784.1"/>
    </source>
</evidence>
<protein>
    <recommendedName>
        <fullName evidence="1">Isopenicillin N synthase-like Fe(2+) 2OG dioxygenase domain-containing protein</fullName>
    </recommendedName>
</protein>
<dbReference type="PANTHER" id="PTHR47990">
    <property type="entry name" value="2-OXOGLUTARATE (2OG) AND FE(II)-DEPENDENT OXYGENASE SUPERFAMILY PROTEIN-RELATED"/>
    <property type="match status" value="1"/>
</dbReference>